<dbReference type="SUPFAM" id="SSF56762">
    <property type="entry name" value="HydB/Nqo4-like"/>
    <property type="match status" value="1"/>
</dbReference>
<proteinExistence type="predicted"/>
<dbReference type="EMBL" id="JAGQHR010000566">
    <property type="protein sequence ID" value="MCA9729078.1"/>
    <property type="molecule type" value="Genomic_DNA"/>
</dbReference>
<dbReference type="Proteomes" id="UP000697710">
    <property type="component" value="Unassembled WGS sequence"/>
</dbReference>
<evidence type="ECO:0000313" key="3">
    <source>
        <dbReference type="Proteomes" id="UP000697710"/>
    </source>
</evidence>
<comment type="caution">
    <text evidence="2">The sequence shown here is derived from an EMBL/GenBank/DDBJ whole genome shotgun (WGS) entry which is preliminary data.</text>
</comment>
<gene>
    <name evidence="2" type="ORF">KC729_15410</name>
</gene>
<dbReference type="GO" id="GO:0048038">
    <property type="term" value="F:quinone binding"/>
    <property type="evidence" value="ECO:0007669"/>
    <property type="project" value="InterPro"/>
</dbReference>
<reference evidence="2" key="1">
    <citation type="submission" date="2020-04" db="EMBL/GenBank/DDBJ databases">
        <authorList>
            <person name="Zhang T."/>
        </authorList>
    </citation>
    <scope>NUCLEOTIDE SEQUENCE</scope>
    <source>
        <strain evidence="2">HKST-UBA01</strain>
    </source>
</reference>
<dbReference type="InterPro" id="IPR029014">
    <property type="entry name" value="NiFe-Hase_large"/>
</dbReference>
<feature type="non-terminal residue" evidence="2">
    <location>
        <position position="1"/>
    </location>
</feature>
<dbReference type="GO" id="GO:0016651">
    <property type="term" value="F:oxidoreductase activity, acting on NAD(P)H"/>
    <property type="evidence" value="ECO:0007669"/>
    <property type="project" value="InterPro"/>
</dbReference>
<dbReference type="AlphaFoldDB" id="A0A956M1H7"/>
<dbReference type="InterPro" id="IPR001135">
    <property type="entry name" value="NADH_Q_OxRdtase_suD"/>
</dbReference>
<evidence type="ECO:0000313" key="2">
    <source>
        <dbReference type="EMBL" id="MCA9729078.1"/>
    </source>
</evidence>
<dbReference type="PANTHER" id="PTHR11993">
    <property type="entry name" value="NADH-UBIQUINONE OXIDOREDUCTASE 49 KDA SUBUNIT"/>
    <property type="match status" value="1"/>
</dbReference>
<protein>
    <submittedName>
        <fullName evidence="2">NADH-quinone oxidoreductase subunit D</fullName>
        <ecNumber evidence="2">1.6.5.11</ecNumber>
    </submittedName>
</protein>
<dbReference type="InterPro" id="IPR022885">
    <property type="entry name" value="NDH1_su_D/H"/>
</dbReference>
<feature type="domain" description="NADH-quinone oxidoreductase subunit D" evidence="1">
    <location>
        <begin position="2"/>
        <end position="231"/>
    </location>
</feature>
<dbReference type="PANTHER" id="PTHR11993:SF10">
    <property type="entry name" value="NADH DEHYDROGENASE [UBIQUINONE] IRON-SULFUR PROTEIN 2, MITOCHONDRIAL"/>
    <property type="match status" value="1"/>
</dbReference>
<keyword evidence="2" id="KW-0560">Oxidoreductase</keyword>
<dbReference type="Pfam" id="PF00346">
    <property type="entry name" value="Complex1_49kDa"/>
    <property type="match status" value="1"/>
</dbReference>
<organism evidence="2 3">
    <name type="scientific">Eiseniibacteriota bacterium</name>
    <dbReference type="NCBI Taxonomy" id="2212470"/>
    <lineage>
        <taxon>Bacteria</taxon>
        <taxon>Candidatus Eiseniibacteriota</taxon>
    </lineage>
</organism>
<sequence length="231" mass="25864">WNDITDDFVEQVRGLLRDIPRHVDDTLKLVARNRIFIDRTVGVAKISVDDAISFGFSGPCLRACGLEYDLRKSQPYYGYDQYDFEVVSGHQGDTYDRIMVRFEEIKQSARIVEQALDRLPDGPFRSDHPLAVMPEKAQTYGNIEGLVKHFKVVMHGISPPAGEVYSSTEAPNGELGFYVVSDGGMKPYKCKVRPPCFYIYSSFPYIIEGELIADAIAALGSLNVVAGELDR</sequence>
<dbReference type="EC" id="1.6.5.11" evidence="2"/>
<evidence type="ECO:0000259" key="1">
    <source>
        <dbReference type="Pfam" id="PF00346"/>
    </source>
</evidence>
<reference evidence="2" key="2">
    <citation type="journal article" date="2021" name="Microbiome">
        <title>Successional dynamics and alternative stable states in a saline activated sludge microbial community over 9 years.</title>
        <authorList>
            <person name="Wang Y."/>
            <person name="Ye J."/>
            <person name="Ju F."/>
            <person name="Liu L."/>
            <person name="Boyd J.A."/>
            <person name="Deng Y."/>
            <person name="Parks D.H."/>
            <person name="Jiang X."/>
            <person name="Yin X."/>
            <person name="Woodcroft B.J."/>
            <person name="Tyson G.W."/>
            <person name="Hugenholtz P."/>
            <person name="Polz M.F."/>
            <person name="Zhang T."/>
        </authorList>
    </citation>
    <scope>NUCLEOTIDE SEQUENCE</scope>
    <source>
        <strain evidence="2">HKST-UBA01</strain>
    </source>
</reference>
<accession>A0A956M1H7</accession>
<name>A0A956M1H7_UNCEI</name>
<dbReference type="Gene3D" id="1.10.645.10">
    <property type="entry name" value="Cytochrome-c3 Hydrogenase, chain B"/>
    <property type="match status" value="1"/>
</dbReference>
<dbReference type="GO" id="GO:0051287">
    <property type="term" value="F:NAD binding"/>
    <property type="evidence" value="ECO:0007669"/>
    <property type="project" value="InterPro"/>
</dbReference>